<dbReference type="Proteomes" id="UP001285908">
    <property type="component" value="Unassembled WGS sequence"/>
</dbReference>
<keyword evidence="3" id="KW-1185">Reference proteome</keyword>
<evidence type="ECO:0008006" key="4">
    <source>
        <dbReference type="Google" id="ProtNLM"/>
    </source>
</evidence>
<name>A0AAJ0MPC8_9PEZI</name>
<dbReference type="EMBL" id="JAULSX010000006">
    <property type="protein sequence ID" value="KAK3489119.1"/>
    <property type="molecule type" value="Genomic_DNA"/>
</dbReference>
<feature type="compositionally biased region" description="Basic and acidic residues" evidence="1">
    <location>
        <begin position="473"/>
        <end position="507"/>
    </location>
</feature>
<feature type="region of interest" description="Disordered" evidence="1">
    <location>
        <begin position="1"/>
        <end position="56"/>
    </location>
</feature>
<dbReference type="RefSeq" id="XP_062690826.1">
    <property type="nucleotide sequence ID" value="XM_062833254.1"/>
</dbReference>
<comment type="caution">
    <text evidence="2">The sequence shown here is derived from an EMBL/GenBank/DDBJ whole genome shotgun (WGS) entry which is preliminary data.</text>
</comment>
<feature type="region of interest" description="Disordered" evidence="1">
    <location>
        <begin position="452"/>
        <end position="507"/>
    </location>
</feature>
<evidence type="ECO:0000313" key="2">
    <source>
        <dbReference type="EMBL" id="KAK3489119.1"/>
    </source>
</evidence>
<feature type="compositionally biased region" description="Polar residues" evidence="1">
    <location>
        <begin position="456"/>
        <end position="468"/>
    </location>
</feature>
<accession>A0AAJ0MPC8</accession>
<feature type="region of interest" description="Disordered" evidence="1">
    <location>
        <begin position="361"/>
        <end position="390"/>
    </location>
</feature>
<sequence>MPAGVHNRKSGDGSPGPGPSKRKRDLDDNGIPGLTRPDRIPQPRPPQSGNTRPINYLSASGIKTSSLELLRGDNCAFNKVISLINDYEGVLSRHESLAANLGAKLTAPRLLRAMESLFEGEITVYAKTSSRMDQPYKPSWLDILDFAAANPGEFNLTTITSRGRVCRFSMKNVDVEITEDDWRLIRSGALDRFNLVPPKPLEEDDGIELVTLDIVEDRVHRIIQKADEIAAKARQLNYHLSGRKAAIAARYTFQHSSELNHYPKRLSELKPDPDLRAYLLRQFLFRAAQHDETSNIGKSGSSPAFVSSNHSQLHLRQAVIVRSPPMPTSSGTLAPLQQLNGSIHMENSVRQDPAHRLSWGSGALERHTATSRSGTRAVEKLERAESTSPPCDRCRRLQIPCVKYMGSGCQGCADNRERCDWRATTHHEIFALLGTDTPQEGRPGIAAEAVADQEVSKCSSTRAENSNGLGTGHRLDIRDGKQTRDEDTDGRADAAEDNREGIGRRPG</sequence>
<dbReference type="AlphaFoldDB" id="A0AAJ0MPC8"/>
<protein>
    <recommendedName>
        <fullName evidence="4">Zn(2)-C6 fungal-type domain-containing protein</fullName>
    </recommendedName>
</protein>
<reference evidence="2 3" key="1">
    <citation type="journal article" date="2023" name="Mol. Phylogenet. Evol.">
        <title>Genome-scale phylogeny and comparative genomics of the fungal order Sordariales.</title>
        <authorList>
            <person name="Hensen N."/>
            <person name="Bonometti L."/>
            <person name="Westerberg I."/>
            <person name="Brannstrom I.O."/>
            <person name="Guillou S."/>
            <person name="Cros-Aarteil S."/>
            <person name="Calhoun S."/>
            <person name="Haridas S."/>
            <person name="Kuo A."/>
            <person name="Mondo S."/>
            <person name="Pangilinan J."/>
            <person name="Riley R."/>
            <person name="LaButti K."/>
            <person name="Andreopoulos B."/>
            <person name="Lipzen A."/>
            <person name="Chen C."/>
            <person name="Yan M."/>
            <person name="Daum C."/>
            <person name="Ng V."/>
            <person name="Clum A."/>
            <person name="Steindorff A."/>
            <person name="Ohm R.A."/>
            <person name="Martin F."/>
            <person name="Silar P."/>
            <person name="Natvig D.O."/>
            <person name="Lalanne C."/>
            <person name="Gautier V."/>
            <person name="Ament-Velasquez S.L."/>
            <person name="Kruys A."/>
            <person name="Hutchinson M.I."/>
            <person name="Powell A.J."/>
            <person name="Barry K."/>
            <person name="Miller A.N."/>
            <person name="Grigoriev I.V."/>
            <person name="Debuchy R."/>
            <person name="Gladieux P."/>
            <person name="Hiltunen Thoren M."/>
            <person name="Johannesson H."/>
        </authorList>
    </citation>
    <scope>NUCLEOTIDE SEQUENCE [LARGE SCALE GENOMIC DNA]</scope>
    <source>
        <strain evidence="2 3">FGSC 10403</strain>
    </source>
</reference>
<gene>
    <name evidence="2" type="ORF">B0T23DRAFT_193483</name>
</gene>
<dbReference type="GeneID" id="87870876"/>
<proteinExistence type="predicted"/>
<organism evidence="2 3">
    <name type="scientific">Neurospora hispaniola</name>
    <dbReference type="NCBI Taxonomy" id="588809"/>
    <lineage>
        <taxon>Eukaryota</taxon>
        <taxon>Fungi</taxon>
        <taxon>Dikarya</taxon>
        <taxon>Ascomycota</taxon>
        <taxon>Pezizomycotina</taxon>
        <taxon>Sordariomycetes</taxon>
        <taxon>Sordariomycetidae</taxon>
        <taxon>Sordariales</taxon>
        <taxon>Sordariaceae</taxon>
        <taxon>Neurospora</taxon>
    </lineage>
</organism>
<evidence type="ECO:0000313" key="3">
    <source>
        <dbReference type="Proteomes" id="UP001285908"/>
    </source>
</evidence>
<evidence type="ECO:0000256" key="1">
    <source>
        <dbReference type="SAM" id="MobiDB-lite"/>
    </source>
</evidence>